<dbReference type="AlphaFoldDB" id="A0A1N5VQL3"/>
<dbReference type="InterPro" id="IPR001078">
    <property type="entry name" value="2-oxoacid_DH_actylTfrase"/>
</dbReference>
<feature type="region of interest" description="Disordered" evidence="7">
    <location>
        <begin position="114"/>
        <end position="161"/>
    </location>
</feature>
<dbReference type="CDD" id="cd06849">
    <property type="entry name" value="lipoyl_domain"/>
    <property type="match status" value="1"/>
</dbReference>
<organism evidence="10 11">
    <name type="scientific">Micromonospora cremea</name>
    <dbReference type="NCBI Taxonomy" id="709881"/>
    <lineage>
        <taxon>Bacteria</taxon>
        <taxon>Bacillati</taxon>
        <taxon>Actinomycetota</taxon>
        <taxon>Actinomycetes</taxon>
        <taxon>Micromonosporales</taxon>
        <taxon>Micromonosporaceae</taxon>
        <taxon>Micromonospora</taxon>
    </lineage>
</organism>
<keyword evidence="4 6" id="KW-0450">Lipoyl</keyword>
<dbReference type="OrthoDB" id="9805770at2"/>
<dbReference type="PROSITE" id="PS00189">
    <property type="entry name" value="LIPOYL"/>
    <property type="match status" value="1"/>
</dbReference>
<keyword evidence="11" id="KW-1185">Reference proteome</keyword>
<comment type="similarity">
    <text evidence="2 6">Belongs to the 2-oxoacid dehydrogenase family.</text>
</comment>
<dbReference type="GO" id="GO:0016407">
    <property type="term" value="F:acetyltransferase activity"/>
    <property type="evidence" value="ECO:0007669"/>
    <property type="project" value="TreeGrafter"/>
</dbReference>
<dbReference type="STRING" id="709881.SAMN04489832_1801"/>
<dbReference type="InterPro" id="IPR023213">
    <property type="entry name" value="CAT-like_dom_sf"/>
</dbReference>
<dbReference type="InterPro" id="IPR000089">
    <property type="entry name" value="Biotin_lipoyl"/>
</dbReference>
<dbReference type="Proteomes" id="UP000185124">
    <property type="component" value="Unassembled WGS sequence"/>
</dbReference>
<evidence type="ECO:0000256" key="2">
    <source>
        <dbReference type="ARBA" id="ARBA00007317"/>
    </source>
</evidence>
<dbReference type="PANTHER" id="PTHR43178">
    <property type="entry name" value="DIHYDROLIPOAMIDE ACETYLTRANSFERASE COMPONENT OF PYRUVATE DEHYDROGENASE COMPLEX"/>
    <property type="match status" value="1"/>
</dbReference>
<evidence type="ECO:0000256" key="5">
    <source>
        <dbReference type="ARBA" id="ARBA00023315"/>
    </source>
</evidence>
<accession>A0A1N5VQL3</accession>
<proteinExistence type="inferred from homology"/>
<dbReference type="InterPro" id="IPR036625">
    <property type="entry name" value="E3-bd_dom_sf"/>
</dbReference>
<dbReference type="InterPro" id="IPR003016">
    <property type="entry name" value="2-oxoA_DH_lipoyl-BS"/>
</dbReference>
<evidence type="ECO:0000313" key="11">
    <source>
        <dbReference type="Proteomes" id="UP000185124"/>
    </source>
</evidence>
<dbReference type="PROSITE" id="PS50968">
    <property type="entry name" value="BIOTINYL_LIPOYL"/>
    <property type="match status" value="1"/>
</dbReference>
<protein>
    <recommendedName>
        <fullName evidence="6">Dihydrolipoamide acetyltransferase component of pyruvate dehydrogenase complex</fullName>
        <ecNumber evidence="6">2.3.1.-</ecNumber>
    </recommendedName>
</protein>
<evidence type="ECO:0000256" key="4">
    <source>
        <dbReference type="ARBA" id="ARBA00022823"/>
    </source>
</evidence>
<dbReference type="InterPro" id="IPR011053">
    <property type="entry name" value="Single_hybrid_motif"/>
</dbReference>
<dbReference type="SUPFAM" id="SSF47005">
    <property type="entry name" value="Peripheral subunit-binding domain of 2-oxo acid dehydrogenase complex"/>
    <property type="match status" value="1"/>
</dbReference>
<keyword evidence="5 6" id="KW-0012">Acyltransferase</keyword>
<dbReference type="Gene3D" id="2.40.50.100">
    <property type="match status" value="1"/>
</dbReference>
<dbReference type="GO" id="GO:0031405">
    <property type="term" value="F:lipoic acid binding"/>
    <property type="evidence" value="ECO:0007669"/>
    <property type="project" value="TreeGrafter"/>
</dbReference>
<dbReference type="RefSeq" id="WP_074310364.1">
    <property type="nucleotide sequence ID" value="NZ_FSQT01000001.1"/>
</dbReference>
<evidence type="ECO:0000313" key="10">
    <source>
        <dbReference type="EMBL" id="SIM75232.1"/>
    </source>
</evidence>
<evidence type="ECO:0000256" key="6">
    <source>
        <dbReference type="RuleBase" id="RU003423"/>
    </source>
</evidence>
<dbReference type="Gene3D" id="3.30.559.10">
    <property type="entry name" value="Chloramphenicol acetyltransferase-like domain"/>
    <property type="match status" value="1"/>
</dbReference>
<dbReference type="GO" id="GO:0005737">
    <property type="term" value="C:cytoplasm"/>
    <property type="evidence" value="ECO:0007669"/>
    <property type="project" value="TreeGrafter"/>
</dbReference>
<dbReference type="InterPro" id="IPR050743">
    <property type="entry name" value="2-oxoacid_DH_E2_comp"/>
</dbReference>
<evidence type="ECO:0000256" key="3">
    <source>
        <dbReference type="ARBA" id="ARBA00022679"/>
    </source>
</evidence>
<comment type="cofactor">
    <cofactor evidence="1 6">
        <name>(R)-lipoate</name>
        <dbReference type="ChEBI" id="CHEBI:83088"/>
    </cofactor>
</comment>
<dbReference type="SUPFAM" id="SSF51230">
    <property type="entry name" value="Single hybrid motif"/>
    <property type="match status" value="1"/>
</dbReference>
<keyword evidence="3 6" id="KW-0808">Transferase</keyword>
<dbReference type="Pfam" id="PF02817">
    <property type="entry name" value="E3_binding"/>
    <property type="match status" value="1"/>
</dbReference>
<dbReference type="Gene3D" id="4.10.320.10">
    <property type="entry name" value="E3-binding domain"/>
    <property type="match status" value="1"/>
</dbReference>
<reference evidence="11" key="1">
    <citation type="submission" date="2016-12" db="EMBL/GenBank/DDBJ databases">
        <authorList>
            <person name="Varghese N."/>
            <person name="Submissions S."/>
        </authorList>
    </citation>
    <scope>NUCLEOTIDE SEQUENCE [LARGE SCALE GENOMIC DNA]</scope>
    <source>
        <strain evidence="11">DSM 45599</strain>
    </source>
</reference>
<gene>
    <name evidence="10" type="ORF">SAMN04489832_1801</name>
</gene>
<dbReference type="PROSITE" id="PS51826">
    <property type="entry name" value="PSBD"/>
    <property type="match status" value="1"/>
</dbReference>
<evidence type="ECO:0000259" key="9">
    <source>
        <dbReference type="PROSITE" id="PS51826"/>
    </source>
</evidence>
<keyword evidence="10" id="KW-0670">Pyruvate</keyword>
<evidence type="ECO:0000256" key="7">
    <source>
        <dbReference type="SAM" id="MobiDB-lite"/>
    </source>
</evidence>
<dbReference type="Pfam" id="PF00364">
    <property type="entry name" value="Biotin_lipoyl"/>
    <property type="match status" value="1"/>
</dbReference>
<dbReference type="PANTHER" id="PTHR43178:SF5">
    <property type="entry name" value="LIPOAMIDE ACYLTRANSFERASE COMPONENT OF BRANCHED-CHAIN ALPHA-KETO ACID DEHYDROGENASE COMPLEX, MITOCHONDRIAL"/>
    <property type="match status" value="1"/>
</dbReference>
<name>A0A1N5VQL3_9ACTN</name>
<dbReference type="EC" id="2.3.1.-" evidence="6"/>
<evidence type="ECO:0000259" key="8">
    <source>
        <dbReference type="PROSITE" id="PS50968"/>
    </source>
</evidence>
<feature type="domain" description="Peripheral subunit-binding (PSBD)" evidence="9">
    <location>
        <begin position="168"/>
        <end position="205"/>
    </location>
</feature>
<dbReference type="SUPFAM" id="SSF52777">
    <property type="entry name" value="CoA-dependent acyltransferases"/>
    <property type="match status" value="1"/>
</dbReference>
<feature type="domain" description="Lipoyl-binding" evidence="8">
    <location>
        <begin position="7"/>
        <end position="82"/>
    </location>
</feature>
<dbReference type="EMBL" id="FSQT01000001">
    <property type="protein sequence ID" value="SIM75232.1"/>
    <property type="molecule type" value="Genomic_DNA"/>
</dbReference>
<dbReference type="Pfam" id="PF00198">
    <property type="entry name" value="2-oxoacid_dh"/>
    <property type="match status" value="1"/>
</dbReference>
<sequence>MTTVERTQVFLLPDLGEGLSEAEIVEWRVAVGDVVTVDQSVVEVETAKAVVDVPCPYAGRVVTLHGAAGEVRPVGQPLITIAPLDGGDEPAGHTTYREEERAGSGNVLIGYGTGRGGAVRRRRRPRLALAPEPTDAVSGLPAGTSPAGGTDHASGAAPSGATAPAALVISPIVRRLARERGVDLGTVRGSGPGGVIRRADVEAALTAPAPRLAAVPDPHVTVAPGGDGDVIVPLTGVRKVIADKLSRSRREIPEVTIWVDVDATGLLETRAAINAATPDAPVSILALLARICLSGLRRFPQLNARVDTEAQRIVQSAGVHLGIAAQTDRGLLVPVLRDAQRLTTAELAAELTATTAAARAGTLAPARLTGGTFTLNNYGVFGVDGSTPIINHPEAALLGVGRIVDKPWVVDGQLAVRKVTQLSLTFDHRVCDGGVAGGFLRHVADCVERPALLIAAV</sequence>
<evidence type="ECO:0000256" key="1">
    <source>
        <dbReference type="ARBA" id="ARBA00001938"/>
    </source>
</evidence>
<dbReference type="InterPro" id="IPR004167">
    <property type="entry name" value="PSBD"/>
</dbReference>
<dbReference type="FunFam" id="3.30.559.10:FF:000007">
    <property type="entry name" value="Dihydrolipoamide acetyltransferase component of pyruvate dehydrogenase complex"/>
    <property type="match status" value="1"/>
</dbReference>